<keyword evidence="3 7" id="KW-1133">Transmembrane helix</keyword>
<reference evidence="9 10" key="1">
    <citation type="submission" date="2019-07" db="EMBL/GenBank/DDBJ databases">
        <title>Finished genome of Venturia effusa.</title>
        <authorList>
            <person name="Young C.A."/>
            <person name="Cox M.P."/>
            <person name="Ganley A.R.D."/>
            <person name="David W.J."/>
        </authorList>
    </citation>
    <scope>NUCLEOTIDE SEQUENCE [LARGE SCALE GENOMIC DNA]</scope>
    <source>
        <strain evidence="10">albino</strain>
    </source>
</reference>
<feature type="domain" description="Rhodopsin" evidence="8">
    <location>
        <begin position="30"/>
        <end position="269"/>
    </location>
</feature>
<feature type="transmembrane region" description="Helical" evidence="7">
    <location>
        <begin position="170"/>
        <end position="194"/>
    </location>
</feature>
<feature type="region of interest" description="Disordered" evidence="6">
    <location>
        <begin position="281"/>
        <end position="305"/>
    </location>
</feature>
<protein>
    <recommendedName>
        <fullName evidence="8">Rhodopsin domain-containing protein</fullName>
    </recommendedName>
</protein>
<evidence type="ECO:0000313" key="10">
    <source>
        <dbReference type="Proteomes" id="UP000316270"/>
    </source>
</evidence>
<organism evidence="9 10">
    <name type="scientific">Venturia effusa</name>
    <dbReference type="NCBI Taxonomy" id="50376"/>
    <lineage>
        <taxon>Eukaryota</taxon>
        <taxon>Fungi</taxon>
        <taxon>Dikarya</taxon>
        <taxon>Ascomycota</taxon>
        <taxon>Pezizomycotina</taxon>
        <taxon>Dothideomycetes</taxon>
        <taxon>Pleosporomycetidae</taxon>
        <taxon>Venturiales</taxon>
        <taxon>Venturiaceae</taxon>
        <taxon>Venturia</taxon>
    </lineage>
</organism>
<dbReference type="InterPro" id="IPR052337">
    <property type="entry name" value="SAT4-like"/>
</dbReference>
<gene>
    <name evidence="9" type="ORF">FKW77_001177</name>
</gene>
<feature type="transmembrane region" description="Helical" evidence="7">
    <location>
        <begin position="12"/>
        <end position="34"/>
    </location>
</feature>
<comment type="subcellular location">
    <subcellularLocation>
        <location evidence="1">Membrane</location>
        <topology evidence="1">Multi-pass membrane protein</topology>
    </subcellularLocation>
</comment>
<feature type="transmembrane region" description="Helical" evidence="7">
    <location>
        <begin position="89"/>
        <end position="116"/>
    </location>
</feature>
<proteinExistence type="inferred from homology"/>
<feature type="transmembrane region" description="Helical" evidence="7">
    <location>
        <begin position="206"/>
        <end position="224"/>
    </location>
</feature>
<feature type="transmembrane region" description="Helical" evidence="7">
    <location>
        <begin position="244"/>
        <end position="264"/>
    </location>
</feature>
<feature type="transmembrane region" description="Helical" evidence="7">
    <location>
        <begin position="46"/>
        <end position="69"/>
    </location>
</feature>
<keyword evidence="2 7" id="KW-0812">Transmembrane</keyword>
<dbReference type="Pfam" id="PF20684">
    <property type="entry name" value="Fung_rhodopsin"/>
    <property type="match status" value="1"/>
</dbReference>
<evidence type="ECO:0000313" key="9">
    <source>
        <dbReference type="EMBL" id="QDS74142.1"/>
    </source>
</evidence>
<dbReference type="PANTHER" id="PTHR33048:SF57">
    <property type="entry name" value="INTEGRAL MEMBRANE PROTEIN-RELATED"/>
    <property type="match status" value="1"/>
</dbReference>
<dbReference type="PANTHER" id="PTHR33048">
    <property type="entry name" value="PTH11-LIKE INTEGRAL MEMBRANE PROTEIN (AFU_ORTHOLOGUE AFUA_5G11245)"/>
    <property type="match status" value="1"/>
</dbReference>
<keyword evidence="10" id="KW-1185">Reference proteome</keyword>
<accession>A0A517LES6</accession>
<evidence type="ECO:0000256" key="3">
    <source>
        <dbReference type="ARBA" id="ARBA00022989"/>
    </source>
</evidence>
<sequence>MKVSIENAGQVGIIAVSSVSIFLATSLVALRLVAKRISVGIDRSDYCIIVGLIFNTALHVDCLLMVVYGGFGFHTQDIYTRFGPETATFFFKSIMVFAMIWNATVCFSKLSVLLMYTALIPTQSMTRWAQGIGLFVILWNSANVVASFLICRPLARNWNVTIPGTCGSEPRFYLAMGIVNIITDIALIVLPMPYLCNLRMSSHKKLVAMSMFSIGIMTWVINIYRQTTLSDLDFSDMTHAGVLATILSGLEPSVAIALACLPLCRPLLRSRSSVNKECQLGNGGDLSSQPCSSQDPRRARQEDDIEDVEVQLQPIDAVRISIIPVGKSENLKGNIITIEKRWEVQSQSTI</sequence>
<evidence type="ECO:0000256" key="6">
    <source>
        <dbReference type="SAM" id="MobiDB-lite"/>
    </source>
</evidence>
<name>A0A517LES6_9PEZI</name>
<evidence type="ECO:0000256" key="4">
    <source>
        <dbReference type="ARBA" id="ARBA00023136"/>
    </source>
</evidence>
<dbReference type="InterPro" id="IPR049326">
    <property type="entry name" value="Rhodopsin_dom_fungi"/>
</dbReference>
<dbReference type="Proteomes" id="UP000316270">
    <property type="component" value="Chromosome 11"/>
</dbReference>
<evidence type="ECO:0000256" key="1">
    <source>
        <dbReference type="ARBA" id="ARBA00004141"/>
    </source>
</evidence>
<evidence type="ECO:0000259" key="8">
    <source>
        <dbReference type="Pfam" id="PF20684"/>
    </source>
</evidence>
<evidence type="ECO:0000256" key="7">
    <source>
        <dbReference type="SAM" id="Phobius"/>
    </source>
</evidence>
<comment type="similarity">
    <text evidence="5">Belongs to the SAT4 family.</text>
</comment>
<keyword evidence="4 7" id="KW-0472">Membrane</keyword>
<evidence type="ECO:0000256" key="2">
    <source>
        <dbReference type="ARBA" id="ARBA00022692"/>
    </source>
</evidence>
<evidence type="ECO:0000256" key="5">
    <source>
        <dbReference type="ARBA" id="ARBA00038359"/>
    </source>
</evidence>
<dbReference type="GO" id="GO:0016020">
    <property type="term" value="C:membrane"/>
    <property type="evidence" value="ECO:0007669"/>
    <property type="project" value="UniProtKB-SubCell"/>
</dbReference>
<dbReference type="AlphaFoldDB" id="A0A517LES6"/>
<dbReference type="EMBL" id="CP042195">
    <property type="protein sequence ID" value="QDS74142.1"/>
    <property type="molecule type" value="Genomic_DNA"/>
</dbReference>
<feature type="compositionally biased region" description="Polar residues" evidence="6">
    <location>
        <begin position="285"/>
        <end position="294"/>
    </location>
</feature>
<feature type="transmembrane region" description="Helical" evidence="7">
    <location>
        <begin position="128"/>
        <end position="150"/>
    </location>
</feature>
<dbReference type="OrthoDB" id="5329176at2759"/>